<dbReference type="EMBL" id="CP045350">
    <property type="protein sequence ID" value="QFT24876.1"/>
    <property type="molecule type" value="Genomic_DNA"/>
</dbReference>
<keyword evidence="3" id="KW-1003">Cell membrane</keyword>
<comment type="similarity">
    <text evidence="2">Belongs to the CDP-glycerol glycerophosphotransferase family.</text>
</comment>
<evidence type="ECO:0000256" key="2">
    <source>
        <dbReference type="ARBA" id="ARBA00010488"/>
    </source>
</evidence>
<dbReference type="Gene3D" id="3.40.50.11820">
    <property type="match status" value="1"/>
</dbReference>
<dbReference type="Gene3D" id="3.40.50.12580">
    <property type="match status" value="1"/>
</dbReference>
<evidence type="ECO:0000256" key="6">
    <source>
        <dbReference type="ARBA" id="ARBA00023136"/>
    </source>
</evidence>
<dbReference type="GO" id="GO:0047355">
    <property type="term" value="F:CDP-glycerol glycerophosphotransferase activity"/>
    <property type="evidence" value="ECO:0007669"/>
    <property type="project" value="InterPro"/>
</dbReference>
<dbReference type="GO" id="GO:0019350">
    <property type="term" value="P:teichoic acid biosynthetic process"/>
    <property type="evidence" value="ECO:0007669"/>
    <property type="project" value="UniProtKB-KW"/>
</dbReference>
<dbReference type="Proteomes" id="UP000326936">
    <property type="component" value="Chromosome"/>
</dbReference>
<organism evidence="7 8">
    <name type="scientific">Vibrio aquimaris</name>
    <dbReference type="NCBI Taxonomy" id="2587862"/>
    <lineage>
        <taxon>Bacteria</taxon>
        <taxon>Pseudomonadati</taxon>
        <taxon>Pseudomonadota</taxon>
        <taxon>Gammaproteobacteria</taxon>
        <taxon>Vibrionales</taxon>
        <taxon>Vibrionaceae</taxon>
        <taxon>Vibrio</taxon>
    </lineage>
</organism>
<accession>A0A5P9CFB4</accession>
<keyword evidence="5" id="KW-0777">Teichoic acid biosynthesis</keyword>
<gene>
    <name evidence="7" type="primary">tagB</name>
    <name evidence="7" type="ORF">FIV01_00150</name>
</gene>
<evidence type="ECO:0000256" key="4">
    <source>
        <dbReference type="ARBA" id="ARBA00022679"/>
    </source>
</evidence>
<keyword evidence="4 7" id="KW-0808">Transferase</keyword>
<reference evidence="7 8" key="1">
    <citation type="submission" date="2019-10" db="EMBL/GenBank/DDBJ databases">
        <title>Complete genome sequence of Vibrio sp. strain THAF100, isolated from non-filtered water from the water column of tank 6 of a marine aquarium containing stony-coral fragments. Water maintained at 26 degree C.</title>
        <authorList>
            <person name="Ruckert C."/>
            <person name="Franco A."/>
            <person name="Kalinowski J."/>
            <person name="Glaeser S."/>
        </authorList>
    </citation>
    <scope>NUCLEOTIDE SEQUENCE [LARGE SCALE GENOMIC DNA]</scope>
    <source>
        <strain evidence="7 8">THAF100</strain>
    </source>
</reference>
<sequence length="364" mass="42977">MFYRKIYPFIRLFIDPLVPKIRKKILLFSSAGKEDANLICIRQYLSYYYDDITVVVVNSKRKNGIREHMKTLYNILTSYYILVDHAIPRFISGKNHRIINVWHGIPIKNIRHFDRGRFTQEFLEFESENLYGLVCSSDLDKAVMAASFNVPPEKCIVSGLPRSDILSSNNLEWFYDQQESRLLEELQGRLLVAWMPTYRGNWYDKEIIDVFNGDEENRLCKLLKESNAVLGVRPHKFSTMQDFPLLKEQGLLIELSHYDNVNVILKHTRHLITDYSSVWLDFSLISSSVSLYLYDFEIYQEERGMIYPLEEVFPGVINFDFDSLYENLEFQLTSNNDDFSPSKLFFKYNDANNTRRFIEALFSR</sequence>
<dbReference type="PANTHER" id="PTHR37316">
    <property type="entry name" value="TEICHOIC ACID GLYCEROL-PHOSPHATE PRIMASE"/>
    <property type="match status" value="1"/>
</dbReference>
<dbReference type="EC" id="2.7.8.-" evidence="7"/>
<name>A0A5P9CFB4_9VIBR</name>
<proteinExistence type="inferred from homology"/>
<dbReference type="RefSeq" id="WP_152429210.1">
    <property type="nucleotide sequence ID" value="NZ_CBCSDK010000020.1"/>
</dbReference>
<evidence type="ECO:0000313" key="7">
    <source>
        <dbReference type="EMBL" id="QFT24876.1"/>
    </source>
</evidence>
<dbReference type="InterPro" id="IPR051612">
    <property type="entry name" value="Teichoic_Acid_Biosynth"/>
</dbReference>
<keyword evidence="6" id="KW-0472">Membrane</keyword>
<dbReference type="InterPro" id="IPR043149">
    <property type="entry name" value="TagF_N"/>
</dbReference>
<dbReference type="OrthoDB" id="9802649at2"/>
<protein>
    <submittedName>
        <fullName evidence="7">CDP-glycerol:glycerophosphate glycerophosphotransferase</fullName>
        <ecNumber evidence="7">2.7.8.-</ecNumber>
    </submittedName>
</protein>
<keyword evidence="8" id="KW-1185">Reference proteome</keyword>
<dbReference type="Pfam" id="PF04464">
    <property type="entry name" value="Glyphos_transf"/>
    <property type="match status" value="1"/>
</dbReference>
<evidence type="ECO:0000256" key="1">
    <source>
        <dbReference type="ARBA" id="ARBA00004202"/>
    </source>
</evidence>
<dbReference type="KEGG" id="vaq:FIV01_00150"/>
<evidence type="ECO:0000313" key="8">
    <source>
        <dbReference type="Proteomes" id="UP000326936"/>
    </source>
</evidence>
<dbReference type="GO" id="GO:0005886">
    <property type="term" value="C:plasma membrane"/>
    <property type="evidence" value="ECO:0007669"/>
    <property type="project" value="UniProtKB-SubCell"/>
</dbReference>
<evidence type="ECO:0000256" key="5">
    <source>
        <dbReference type="ARBA" id="ARBA00022944"/>
    </source>
</evidence>
<comment type="subcellular location">
    <subcellularLocation>
        <location evidence="1">Cell membrane</location>
        <topology evidence="1">Peripheral membrane protein</topology>
    </subcellularLocation>
</comment>
<evidence type="ECO:0000256" key="3">
    <source>
        <dbReference type="ARBA" id="ARBA00022475"/>
    </source>
</evidence>
<dbReference type="AlphaFoldDB" id="A0A5P9CFB4"/>
<dbReference type="InterPro" id="IPR007554">
    <property type="entry name" value="Glycerophosphate_synth"/>
</dbReference>
<dbReference type="PANTHER" id="PTHR37316:SF3">
    <property type="entry name" value="TEICHOIC ACID GLYCEROL-PHOSPHATE TRANSFERASE"/>
    <property type="match status" value="1"/>
</dbReference>
<dbReference type="InterPro" id="IPR043148">
    <property type="entry name" value="TagF_C"/>
</dbReference>